<feature type="region of interest" description="Disordered" evidence="2">
    <location>
        <begin position="1221"/>
        <end position="1258"/>
    </location>
</feature>
<feature type="compositionally biased region" description="Basic and acidic residues" evidence="2">
    <location>
        <begin position="688"/>
        <end position="701"/>
    </location>
</feature>
<keyword evidence="4" id="KW-1185">Reference proteome</keyword>
<feature type="region of interest" description="Disordered" evidence="2">
    <location>
        <begin position="634"/>
        <end position="655"/>
    </location>
</feature>
<feature type="compositionally biased region" description="Polar residues" evidence="2">
    <location>
        <begin position="1092"/>
        <end position="1107"/>
    </location>
</feature>
<sequence length="1503" mass="175630">MENDNPINSGSTEQLLTFAAEIGSSLLIQNRELEELNKTLSLKIDNLTNDNLSISNQYQELENINHSLRTRIQYLEEENEHIHNKLKFQIKEENNIKDNLFLQKENKIYQLSLEIEDKDNDIKKAKNKIKDLTDICQQQKEDILKLQEEHEESIKQNIVLERLKDEKKEYRNSLESLEIDYNRLDQENNDLKESLDKINEKMDEKSKIIANYNNINTNVLKELENIILSSMNIKEDKENSNSPTKIKKKEECLIFSINSNNLASENLNDDVNEMIKCFFDISKFKLISILYEEITNQELSEMNNETIVSSTSQRNHNNINISGNDDTVYSHSFDSDSVYATSIGENEVILDPNFDMNSLYTPISEKHSDLENNDDEGCDSMTHENIRKKNNSSYNENIMEEKEYLAKIYEEISKYIKNINSKDIKRISIPIFEKLKLNIRNTYLNLISIIVKSISIDKEKNKRNNDDSNDVVSSSWLIYPLSLQYFKLLIYIFDIENSIIKEITVNQTNDNKKMVKQLRDELNSIKRSSRDLEDKIKLSKLKRRSKNLNRLSQEFDNYNLKNLERQFYYNDTPFKDQNESEDESFKKFISDLIEKNENEEKLKKSKQIENNYNTKIYDNTIYENKKEENYDISIEKPSDDNSKTNNTDTIKMTNNKTSTTNINTEVDNTKPIEIKNNNIQLDNYKISSNDDKKDYSNEKVKTGSSNQNNKNDINVKDEKKQVDIGQEDIKQNEIKQNNINQDDTKQYEIMNNEIKQEKIKHVEINQGETIQEEIKQEEDKINGKEVKEEIKQEEDKIKQEEIKQEEMKQKEDKIKGEIKEEIKQEEDRINGEEVKEEIKQEKIKQEEDKIKPEKIKQEEIKHEEDKIKPEKIKQEEIKQEEDKINGEEVKEEIKQEEKKIKQEEIKQQEIKHEEIEKEEEKQEIIKQNTMFIKDNDNSKINQNINNKVEITTDKCDCDYELECNSLEDINNNNNIDSNECLCLKKNIGTQTEPVKEIQSDSFSIAEDEIIFGEYDKKLSPIINYQINGENENETNNKINNSEPMKVEKTEGQTNVKFIEENINSSKRNSILNTQKNIEENKTSSKRSSVSSIHKNNGEISSKVGSKRNSILSNAQNMEESNRNVNFSIKSKKLKKDNSNISKLILLFEGNDDDDDDDISEKHNASKQSDLKNLNKIESVKDRIKRFSGSSLNEDSNKSSRLSLLEDNYDFEGNSIEVINFNSTEQLNASEKDKKNKNDNDKNENKNGNGDKNENKDLNNSYAIINTKSNEKSIDNDDKDKRQASIEEMDEKISRILIDSDIFNLNNKVKTISNKSNNFSDYELKDILENDDDYDNVGFINSPFTSIPGIENVTRAMVGTWVKKLNRFKLYAKNRYLILHPFINAVSWSKYGPFSEPKKIHSEYVLEIRAKRTKTNDNILVIKTKTSKEVYIKFNSESEFIIWAKAFNVLSKYRNELKIFQRIQKTSSESPVEKKQSLLSYVGAGLIKMETQMTSGNNSISDLD</sequence>
<evidence type="ECO:0000313" key="3">
    <source>
        <dbReference type="EMBL" id="ORX85411.1"/>
    </source>
</evidence>
<dbReference type="STRING" id="1754192.A0A1Y1XI14"/>
<keyword evidence="1" id="KW-0175">Coiled coil</keyword>
<evidence type="ECO:0000256" key="2">
    <source>
        <dbReference type="SAM" id="MobiDB-lite"/>
    </source>
</evidence>
<feature type="coiled-coil region" evidence="1">
    <location>
        <begin position="877"/>
        <end position="925"/>
    </location>
</feature>
<feature type="compositionally biased region" description="Basic and acidic residues" evidence="2">
    <location>
        <begin position="1159"/>
        <end position="1173"/>
    </location>
</feature>
<feature type="compositionally biased region" description="Polar residues" evidence="2">
    <location>
        <begin position="702"/>
        <end position="712"/>
    </location>
</feature>
<dbReference type="Proteomes" id="UP000193944">
    <property type="component" value="Unassembled WGS sequence"/>
</dbReference>
<evidence type="ECO:0000256" key="1">
    <source>
        <dbReference type="SAM" id="Coils"/>
    </source>
</evidence>
<feature type="coiled-coil region" evidence="1">
    <location>
        <begin position="774"/>
        <end position="835"/>
    </location>
</feature>
<reference evidence="3 4" key="1">
    <citation type="submission" date="2016-08" db="EMBL/GenBank/DDBJ databases">
        <title>A Parts List for Fungal Cellulosomes Revealed by Comparative Genomics.</title>
        <authorList>
            <consortium name="DOE Joint Genome Institute"/>
            <person name="Haitjema C.H."/>
            <person name="Gilmore S.P."/>
            <person name="Henske J.K."/>
            <person name="Solomon K.V."/>
            <person name="De Groot R."/>
            <person name="Kuo A."/>
            <person name="Mondo S.J."/>
            <person name="Salamov A.A."/>
            <person name="Labutti K."/>
            <person name="Zhao Z."/>
            <person name="Chiniquy J."/>
            <person name="Barry K."/>
            <person name="Brewer H.M."/>
            <person name="Purvine S.O."/>
            <person name="Wright A.T."/>
            <person name="Boxma B."/>
            <person name="Van Alen T."/>
            <person name="Hackstein J.H."/>
            <person name="Baker S.E."/>
            <person name="Grigoriev I.V."/>
            <person name="O'Malley M.A."/>
        </authorList>
    </citation>
    <scope>NUCLEOTIDE SEQUENCE [LARGE SCALE GENOMIC DNA]</scope>
    <source>
        <strain evidence="3 4">S4</strain>
    </source>
</reference>
<accession>A0A1Y1XI14</accession>
<feature type="region of interest" description="Disordered" evidence="2">
    <location>
        <begin position="1151"/>
        <end position="1173"/>
    </location>
</feature>
<feature type="coiled-coil region" evidence="1">
    <location>
        <begin position="108"/>
        <end position="215"/>
    </location>
</feature>
<protein>
    <submittedName>
        <fullName evidence="3">Uncharacterized protein</fullName>
    </submittedName>
</protein>
<feature type="region of interest" description="Disordered" evidence="2">
    <location>
        <begin position="685"/>
        <end position="722"/>
    </location>
</feature>
<feature type="coiled-coil region" evidence="1">
    <location>
        <begin position="30"/>
        <end position="78"/>
    </location>
</feature>
<dbReference type="EMBL" id="MCFG01000036">
    <property type="protein sequence ID" value="ORX85411.1"/>
    <property type="molecule type" value="Genomic_DNA"/>
</dbReference>
<comment type="caution">
    <text evidence="3">The sequence shown here is derived from an EMBL/GenBank/DDBJ whole genome shotgun (WGS) entry which is preliminary data.</text>
</comment>
<organism evidence="3 4">
    <name type="scientific">Anaeromyces robustus</name>
    <dbReference type="NCBI Taxonomy" id="1754192"/>
    <lineage>
        <taxon>Eukaryota</taxon>
        <taxon>Fungi</taxon>
        <taxon>Fungi incertae sedis</taxon>
        <taxon>Chytridiomycota</taxon>
        <taxon>Chytridiomycota incertae sedis</taxon>
        <taxon>Neocallimastigomycetes</taxon>
        <taxon>Neocallimastigales</taxon>
        <taxon>Neocallimastigaceae</taxon>
        <taxon>Anaeromyces</taxon>
    </lineage>
</organism>
<proteinExistence type="predicted"/>
<evidence type="ECO:0000313" key="4">
    <source>
        <dbReference type="Proteomes" id="UP000193944"/>
    </source>
</evidence>
<dbReference type="OrthoDB" id="2152480at2759"/>
<feature type="region of interest" description="Disordered" evidence="2">
    <location>
        <begin position="1067"/>
        <end position="1107"/>
    </location>
</feature>
<feature type="compositionally biased region" description="Basic and acidic residues" evidence="2">
    <location>
        <begin position="713"/>
        <end position="722"/>
    </location>
</feature>
<feature type="compositionally biased region" description="Basic and acidic residues" evidence="2">
    <location>
        <begin position="1229"/>
        <end position="1256"/>
    </location>
</feature>
<gene>
    <name evidence="3" type="ORF">BCR32DRAFT_265684</name>
</gene>
<feature type="coiled-coil region" evidence="1">
    <location>
        <begin position="515"/>
        <end position="561"/>
    </location>
</feature>
<name>A0A1Y1XI14_9FUNG</name>
<reference evidence="3 4" key="2">
    <citation type="submission" date="2016-08" db="EMBL/GenBank/DDBJ databases">
        <title>Pervasive Adenine N6-methylation of Active Genes in Fungi.</title>
        <authorList>
            <consortium name="DOE Joint Genome Institute"/>
            <person name="Mondo S.J."/>
            <person name="Dannebaum R.O."/>
            <person name="Kuo R.C."/>
            <person name="Labutti K."/>
            <person name="Haridas S."/>
            <person name="Kuo A."/>
            <person name="Salamov A."/>
            <person name="Ahrendt S.R."/>
            <person name="Lipzen A."/>
            <person name="Sullivan W."/>
            <person name="Andreopoulos W.B."/>
            <person name="Clum A."/>
            <person name="Lindquist E."/>
            <person name="Daum C."/>
            <person name="Ramamoorthy G.K."/>
            <person name="Gryganskyi A."/>
            <person name="Culley D."/>
            <person name="Magnuson J.K."/>
            <person name="James T.Y."/>
            <person name="O'Malley M.A."/>
            <person name="Stajich J.E."/>
            <person name="Spatafora J.W."/>
            <person name="Visel A."/>
            <person name="Grigoriev I.V."/>
        </authorList>
    </citation>
    <scope>NUCLEOTIDE SEQUENCE [LARGE SCALE GENOMIC DNA]</scope>
    <source>
        <strain evidence="3 4">S4</strain>
    </source>
</reference>